<feature type="compositionally biased region" description="Basic and acidic residues" evidence="1">
    <location>
        <begin position="193"/>
        <end position="213"/>
    </location>
</feature>
<feature type="compositionally biased region" description="Low complexity" evidence="1">
    <location>
        <begin position="143"/>
        <end position="153"/>
    </location>
</feature>
<sequence length="227" mass="25270">MVFSAPAPGVGSSKRPASCMQDDVNGWDNVPPMGLSMRSSINIPYAHYAMIYLDNVGRLNVVESPSIQEQNETVFTPEVRERFLELLGAKIEYQLPMVRRLSAGGCGSVNMAELEIGDTPKVLDYYERSLKHFRQQAKHPYNGGKPPAGAPPGEKGDLEMTKPEWWPANVVYKEPDHLRKDYANIIVYVVNRESDQKEKDGDSNADPDQKHDPMLSSVEYTGMAAPS</sequence>
<comment type="caution">
    <text evidence="3">The sequence shown here is derived from an EMBL/GenBank/DDBJ whole genome shotgun (WGS) entry which is preliminary data.</text>
</comment>
<evidence type="ECO:0000259" key="2">
    <source>
        <dbReference type="Pfam" id="PF11001"/>
    </source>
</evidence>
<evidence type="ECO:0000256" key="1">
    <source>
        <dbReference type="SAM" id="MobiDB-lite"/>
    </source>
</evidence>
<dbReference type="InterPro" id="IPR047092">
    <property type="entry name" value="AFUB_07903/YDR124W-like_hel"/>
</dbReference>
<accession>A0AAN5YHH8</accession>
<reference evidence="3" key="2">
    <citation type="submission" date="2020-04" db="EMBL/GenBank/DDBJ databases">
        <authorList>
            <person name="Santos R.A.C."/>
            <person name="Steenwyk J.L."/>
            <person name="Rivero-Menendez O."/>
            <person name="Mead M.E."/>
            <person name="Silva L.P."/>
            <person name="Bastos R.W."/>
            <person name="Alastruey-Izquierdo A."/>
            <person name="Goldman G.H."/>
            <person name="Rokas A."/>
        </authorList>
    </citation>
    <scope>NUCLEOTIDE SEQUENCE</scope>
    <source>
        <strain evidence="3">CNM-CM8927</strain>
    </source>
</reference>
<dbReference type="Proteomes" id="UP000649114">
    <property type="component" value="Unassembled WGS sequence"/>
</dbReference>
<name>A0AAN5YHH8_ASPLE</name>
<dbReference type="AlphaFoldDB" id="A0AAN5YHH8"/>
<dbReference type="PANTHER" id="PTHR36102">
    <property type="entry name" value="CHROMOSOME 10, WHOLE GENOME SHOTGUN SEQUENCE"/>
    <property type="match status" value="1"/>
</dbReference>
<dbReference type="Pfam" id="PF11001">
    <property type="entry name" value="AFUB_07903_YDR124W_hel"/>
    <property type="match status" value="1"/>
</dbReference>
<feature type="domain" description="Subtelomeric hrmA-associated cluster protein AFUB-079030/YDR124W-like helical bundle" evidence="2">
    <location>
        <begin position="135"/>
        <end position="196"/>
    </location>
</feature>
<feature type="region of interest" description="Disordered" evidence="1">
    <location>
        <begin position="136"/>
        <end position="160"/>
    </location>
</feature>
<gene>
    <name evidence="3" type="ORF">CNMCM8927_001562</name>
</gene>
<organism evidence="3 4">
    <name type="scientific">Aspergillus lentulus</name>
    <dbReference type="NCBI Taxonomy" id="293939"/>
    <lineage>
        <taxon>Eukaryota</taxon>
        <taxon>Fungi</taxon>
        <taxon>Dikarya</taxon>
        <taxon>Ascomycota</taxon>
        <taxon>Pezizomycotina</taxon>
        <taxon>Eurotiomycetes</taxon>
        <taxon>Eurotiomycetidae</taxon>
        <taxon>Eurotiales</taxon>
        <taxon>Aspergillaceae</taxon>
        <taxon>Aspergillus</taxon>
        <taxon>Aspergillus subgen. Fumigati</taxon>
    </lineage>
</organism>
<evidence type="ECO:0000313" key="3">
    <source>
        <dbReference type="EMBL" id="KAF4201466.1"/>
    </source>
</evidence>
<proteinExistence type="predicted"/>
<protein>
    <recommendedName>
        <fullName evidence="2">Subtelomeric hrmA-associated cluster protein AFUB-079030/YDR124W-like helical bundle domain-containing protein</fullName>
    </recommendedName>
</protein>
<feature type="region of interest" description="Disordered" evidence="1">
    <location>
        <begin position="193"/>
        <end position="227"/>
    </location>
</feature>
<evidence type="ECO:0000313" key="4">
    <source>
        <dbReference type="Proteomes" id="UP000649114"/>
    </source>
</evidence>
<dbReference type="InterPro" id="IPR021264">
    <property type="entry name" value="AFUB_079030/YDR124W-like"/>
</dbReference>
<reference evidence="3" key="1">
    <citation type="journal article" date="2020" name="bioRxiv">
        <title>Genomic and phenotypic heterogeneity of clinical isolates of the human pathogens Aspergillus fumigatus, Aspergillus lentulus and Aspergillus fumigatiaffinis.</title>
        <authorList>
            <person name="dos Santos R.A.C."/>
            <person name="Steenwyk J.L."/>
            <person name="Rivero-Menendez O."/>
            <person name="Mead M.E."/>
            <person name="Silva L.P."/>
            <person name="Bastos R.W."/>
            <person name="Alastruey-Izquierdo A."/>
            <person name="Goldman G.H."/>
            <person name="Rokas A."/>
        </authorList>
    </citation>
    <scope>NUCLEOTIDE SEQUENCE</scope>
    <source>
        <strain evidence="3">CNM-CM8927</strain>
    </source>
</reference>
<dbReference type="PANTHER" id="PTHR36102:SF5">
    <property type="entry name" value="YDR124W-LIKE HELICAL BUNDLE DOMAIN-CONTAINING PROTEIN"/>
    <property type="match status" value="1"/>
</dbReference>
<dbReference type="EMBL" id="JAAAPU010000140">
    <property type="protein sequence ID" value="KAF4201466.1"/>
    <property type="molecule type" value="Genomic_DNA"/>
</dbReference>